<dbReference type="HOGENOM" id="CLU_2830663_0_0_1"/>
<reference evidence="1 2" key="1">
    <citation type="submission" date="2014-04" db="EMBL/GenBank/DDBJ databases">
        <title>Evolutionary Origins and Diversification of the Mycorrhizal Mutualists.</title>
        <authorList>
            <consortium name="DOE Joint Genome Institute"/>
            <consortium name="Mycorrhizal Genomics Consortium"/>
            <person name="Kohler A."/>
            <person name="Kuo A."/>
            <person name="Nagy L.G."/>
            <person name="Floudas D."/>
            <person name="Copeland A."/>
            <person name="Barry K.W."/>
            <person name="Cichocki N."/>
            <person name="Veneault-Fourrey C."/>
            <person name="LaButti K."/>
            <person name="Lindquist E.A."/>
            <person name="Lipzen A."/>
            <person name="Lundell T."/>
            <person name="Morin E."/>
            <person name="Murat C."/>
            <person name="Riley R."/>
            <person name="Ohm R."/>
            <person name="Sun H."/>
            <person name="Tunlid A."/>
            <person name="Henrissat B."/>
            <person name="Grigoriev I.V."/>
            <person name="Hibbett D.S."/>
            <person name="Martin F."/>
        </authorList>
    </citation>
    <scope>NUCLEOTIDE SEQUENCE [LARGE SCALE GENOMIC DNA]</scope>
    <source>
        <strain evidence="1 2">Koide BX008</strain>
    </source>
</reference>
<name>A0A0C2WXY6_AMAMK</name>
<accession>A0A0C2WXY6</accession>
<dbReference type="AlphaFoldDB" id="A0A0C2WXY6"/>
<organism evidence="1 2">
    <name type="scientific">Amanita muscaria (strain Koide BX008)</name>
    <dbReference type="NCBI Taxonomy" id="946122"/>
    <lineage>
        <taxon>Eukaryota</taxon>
        <taxon>Fungi</taxon>
        <taxon>Dikarya</taxon>
        <taxon>Basidiomycota</taxon>
        <taxon>Agaricomycotina</taxon>
        <taxon>Agaricomycetes</taxon>
        <taxon>Agaricomycetidae</taxon>
        <taxon>Agaricales</taxon>
        <taxon>Pluteineae</taxon>
        <taxon>Amanitaceae</taxon>
        <taxon>Amanita</taxon>
    </lineage>
</organism>
<keyword evidence="2" id="KW-1185">Reference proteome</keyword>
<gene>
    <name evidence="1" type="ORF">M378DRAFT_373789</name>
</gene>
<dbReference type="Proteomes" id="UP000054549">
    <property type="component" value="Unassembled WGS sequence"/>
</dbReference>
<evidence type="ECO:0000313" key="2">
    <source>
        <dbReference type="Proteomes" id="UP000054549"/>
    </source>
</evidence>
<dbReference type="EMBL" id="KN818235">
    <property type="protein sequence ID" value="KIL66672.1"/>
    <property type="molecule type" value="Genomic_DNA"/>
</dbReference>
<sequence length="66" mass="7441">MLSEMVTPTLDSRLPSLTTWVTIITVYCKLLHQLPWTPAPFHLIRKLRGDGNAFISGCSTSKQDPR</sequence>
<protein>
    <submittedName>
        <fullName evidence="1">Uncharacterized protein</fullName>
    </submittedName>
</protein>
<proteinExistence type="predicted"/>
<evidence type="ECO:0000313" key="1">
    <source>
        <dbReference type="EMBL" id="KIL66672.1"/>
    </source>
</evidence>
<dbReference type="InParanoid" id="A0A0C2WXY6"/>